<evidence type="ECO:0000256" key="1">
    <source>
        <dbReference type="SAM" id="MobiDB-lite"/>
    </source>
</evidence>
<dbReference type="Pfam" id="PF02515">
    <property type="entry name" value="CoA_transf_3"/>
    <property type="match status" value="2"/>
</dbReference>
<dbReference type="PANTHER" id="PTHR48228:SF5">
    <property type="entry name" value="ALPHA-METHYLACYL-COA RACEMASE"/>
    <property type="match status" value="1"/>
</dbReference>
<feature type="region of interest" description="Disordered" evidence="1">
    <location>
        <begin position="341"/>
        <end position="373"/>
    </location>
</feature>
<evidence type="ECO:0008006" key="5">
    <source>
        <dbReference type="Google" id="ProtNLM"/>
    </source>
</evidence>
<comment type="caution">
    <text evidence="3">The sequence shown here is derived from an EMBL/GenBank/DDBJ whole genome shotgun (WGS) entry which is preliminary data.</text>
</comment>
<dbReference type="Proteomes" id="UP001500449">
    <property type="component" value="Unassembled WGS sequence"/>
</dbReference>
<keyword evidence="4" id="KW-1185">Reference proteome</keyword>
<gene>
    <name evidence="3" type="ORF">GCM10009836_54480</name>
</gene>
<dbReference type="PANTHER" id="PTHR48228">
    <property type="entry name" value="SUCCINYL-COA--D-CITRAMALATE COA-TRANSFERASE"/>
    <property type="match status" value="1"/>
</dbReference>
<dbReference type="Gene3D" id="3.40.50.10540">
    <property type="entry name" value="Crotonobetainyl-coa:carnitine coa-transferase, domain 1"/>
    <property type="match status" value="3"/>
</dbReference>
<feature type="signal peptide" evidence="2">
    <location>
        <begin position="1"/>
        <end position="26"/>
    </location>
</feature>
<dbReference type="InterPro" id="IPR050509">
    <property type="entry name" value="CoA-transferase_III"/>
</dbReference>
<dbReference type="InterPro" id="IPR023606">
    <property type="entry name" value="CoA-Trfase_III_dom_1_sf"/>
</dbReference>
<dbReference type="EMBL" id="BAAAQK010000022">
    <property type="protein sequence ID" value="GAA1867175.1"/>
    <property type="molecule type" value="Genomic_DNA"/>
</dbReference>
<name>A0ABN2NFP7_9PSEU</name>
<keyword evidence="2" id="KW-0732">Signal</keyword>
<accession>A0ABN2NFP7</accession>
<dbReference type="RefSeq" id="WP_344423085.1">
    <property type="nucleotide sequence ID" value="NZ_BAAAQK010000022.1"/>
</dbReference>
<sequence length="786" mass="82929">MTGPLAGLRVVAVTGLAGLHCAQALADFGAQVALVEPPGGHPMRASAAFPFLARGMRSIVLEPGDTAGLRRLVAAADVLVESWTPAQAEERGLTPERTTVDHPRLVHASITGFGRTGPYAHLPADDALVMAVIGGSHTLSPMAPREGPAFAAVPFASYSAGQTALQGVLAALLERERSGHGQHVGTSLVQGLAGHDIWNWFLTLLTTRYAGAFTPAPHVQDGVPNSALIYRLLVALSADGRWLQFSQTSRHLYVALMNALGMGWMFDDPEWGEELPLVPDPAKRVELWDRMLTEVRARTAAEWAAVFDAQPDVWAEPFRTGQELLDHPQLRHDGNVVRVEDPERGPVEQPGPLVRMAATPADPTRPAPRPDADAAELRGWEPVDAPAATAAGPSLPLAGVTVLELGMYYAAPYGGSLLADLGARVVKVEPPGGEPMRSLASFPEIGAIKVTQGKECIALDARSPEGRQIVHDLAREADVVIQSFRAGVAERLGVDGPSLLAVNPDLVYLNAPGYGVDGPCGHRPAYAPTIAAASGIAWRMAGATLPERTDLTVEETKGAAVRLVAATNASFAQCDGLSALSVASSALLGLLARARGAGGQQLYTSMLAFAAHLNCEDVVRYADRPATPAVDPELFGLSARYRLYPTAAGWVFLSAARPEQRSALRAHPAFAAEEDIGAVLAAKPAAQWEAEFADSEVDCVAVTEATVEATLMSEEFGRTAGLLADVEHPMLGEHPRLAPLVTLSRSAVVPGPGSLVGQHTEQVLQRLGYPAEHLADLRARGIVVTG</sequence>
<organism evidence="3 4">
    <name type="scientific">Pseudonocardia ailaonensis</name>
    <dbReference type="NCBI Taxonomy" id="367279"/>
    <lineage>
        <taxon>Bacteria</taxon>
        <taxon>Bacillati</taxon>
        <taxon>Actinomycetota</taxon>
        <taxon>Actinomycetes</taxon>
        <taxon>Pseudonocardiales</taxon>
        <taxon>Pseudonocardiaceae</taxon>
        <taxon>Pseudonocardia</taxon>
    </lineage>
</organism>
<proteinExistence type="predicted"/>
<feature type="chain" id="PRO_5046770566" description="CoA transferase" evidence="2">
    <location>
        <begin position="27"/>
        <end position="786"/>
    </location>
</feature>
<dbReference type="InterPro" id="IPR044855">
    <property type="entry name" value="CoA-Trfase_III_dom3_sf"/>
</dbReference>
<dbReference type="InterPro" id="IPR003673">
    <property type="entry name" value="CoA-Trfase_fam_III"/>
</dbReference>
<dbReference type="Gene3D" id="3.30.1540.10">
    <property type="entry name" value="formyl-coa transferase, domain 3"/>
    <property type="match status" value="1"/>
</dbReference>
<evidence type="ECO:0000313" key="4">
    <source>
        <dbReference type="Proteomes" id="UP001500449"/>
    </source>
</evidence>
<reference evidence="3 4" key="1">
    <citation type="journal article" date="2019" name="Int. J. Syst. Evol. Microbiol.">
        <title>The Global Catalogue of Microorganisms (GCM) 10K type strain sequencing project: providing services to taxonomists for standard genome sequencing and annotation.</title>
        <authorList>
            <consortium name="The Broad Institute Genomics Platform"/>
            <consortium name="The Broad Institute Genome Sequencing Center for Infectious Disease"/>
            <person name="Wu L."/>
            <person name="Ma J."/>
        </authorList>
    </citation>
    <scope>NUCLEOTIDE SEQUENCE [LARGE SCALE GENOMIC DNA]</scope>
    <source>
        <strain evidence="3 4">JCM 16009</strain>
    </source>
</reference>
<dbReference type="SUPFAM" id="SSF89796">
    <property type="entry name" value="CoA-transferase family III (CaiB/BaiF)"/>
    <property type="match status" value="2"/>
</dbReference>
<protein>
    <recommendedName>
        <fullName evidence="5">CoA transferase</fullName>
    </recommendedName>
</protein>
<evidence type="ECO:0000256" key="2">
    <source>
        <dbReference type="SAM" id="SignalP"/>
    </source>
</evidence>
<evidence type="ECO:0000313" key="3">
    <source>
        <dbReference type="EMBL" id="GAA1867175.1"/>
    </source>
</evidence>